<evidence type="ECO:0000256" key="5">
    <source>
        <dbReference type="PIRSR" id="PIRSR001221-1"/>
    </source>
</evidence>
<dbReference type="GO" id="GO:0004040">
    <property type="term" value="F:amidase activity"/>
    <property type="evidence" value="ECO:0007669"/>
    <property type="project" value="UniProtKB-EC"/>
</dbReference>
<dbReference type="Pfam" id="PF01425">
    <property type="entry name" value="Amidase"/>
    <property type="match status" value="1"/>
</dbReference>
<dbReference type="Gene3D" id="3.90.1300.10">
    <property type="entry name" value="Amidase signature (AS) domain"/>
    <property type="match status" value="1"/>
</dbReference>
<organism evidence="8 9">
    <name type="scientific">Nadsonia fulvescens var. elongata DSM 6958</name>
    <dbReference type="NCBI Taxonomy" id="857566"/>
    <lineage>
        <taxon>Eukaryota</taxon>
        <taxon>Fungi</taxon>
        <taxon>Dikarya</taxon>
        <taxon>Ascomycota</taxon>
        <taxon>Saccharomycotina</taxon>
        <taxon>Dipodascomycetes</taxon>
        <taxon>Dipodascales</taxon>
        <taxon>Dipodascales incertae sedis</taxon>
        <taxon>Nadsonia</taxon>
    </lineage>
</organism>
<dbReference type="PANTHER" id="PTHR46072">
    <property type="entry name" value="AMIDASE-RELATED-RELATED"/>
    <property type="match status" value="1"/>
</dbReference>
<feature type="binding site" evidence="6">
    <location>
        <position position="160"/>
    </location>
    <ligand>
        <name>substrate</name>
    </ligand>
</feature>
<feature type="active site" description="Charge relay system" evidence="5">
    <location>
        <position position="111"/>
    </location>
</feature>
<protein>
    <recommendedName>
        <fullName evidence="3">amidase</fullName>
        <ecNumber evidence="3">3.5.1.4</ecNumber>
    </recommendedName>
</protein>
<dbReference type="EMBL" id="KV454409">
    <property type="protein sequence ID" value="ODQ65582.1"/>
    <property type="molecule type" value="Genomic_DNA"/>
</dbReference>
<evidence type="ECO:0000256" key="2">
    <source>
        <dbReference type="ARBA" id="ARBA00009199"/>
    </source>
</evidence>
<comment type="catalytic activity">
    <reaction evidence="1">
        <text>a monocarboxylic acid amide + H2O = a monocarboxylate + NH4(+)</text>
        <dbReference type="Rhea" id="RHEA:12020"/>
        <dbReference type="ChEBI" id="CHEBI:15377"/>
        <dbReference type="ChEBI" id="CHEBI:28938"/>
        <dbReference type="ChEBI" id="CHEBI:35757"/>
        <dbReference type="ChEBI" id="CHEBI:83628"/>
        <dbReference type="EC" id="3.5.1.4"/>
    </reaction>
</comment>
<evidence type="ECO:0000313" key="9">
    <source>
        <dbReference type="Proteomes" id="UP000095009"/>
    </source>
</evidence>
<dbReference type="Proteomes" id="UP000095009">
    <property type="component" value="Unassembled WGS sequence"/>
</dbReference>
<feature type="binding site" evidence="6">
    <location>
        <begin position="207"/>
        <end position="210"/>
    </location>
    <ligand>
        <name>substrate</name>
    </ligand>
</feature>
<feature type="active site" description="Charge relay system" evidence="5">
    <location>
        <position position="186"/>
    </location>
</feature>
<keyword evidence="9" id="KW-1185">Reference proteome</keyword>
<keyword evidence="4" id="KW-0378">Hydrolase</keyword>
<dbReference type="PIRSF" id="PIRSF001221">
    <property type="entry name" value="Amidase_fungi"/>
    <property type="match status" value="1"/>
</dbReference>
<dbReference type="InterPro" id="IPR023631">
    <property type="entry name" value="Amidase_dom"/>
</dbReference>
<evidence type="ECO:0000256" key="3">
    <source>
        <dbReference type="ARBA" id="ARBA00012922"/>
    </source>
</evidence>
<comment type="similarity">
    <text evidence="2">Belongs to the amidase family.</text>
</comment>
<evidence type="ECO:0000313" key="8">
    <source>
        <dbReference type="EMBL" id="ODQ65582.1"/>
    </source>
</evidence>
<proteinExistence type="inferred from homology"/>
<gene>
    <name evidence="8" type="ORF">NADFUDRAFT_50867</name>
</gene>
<evidence type="ECO:0000256" key="6">
    <source>
        <dbReference type="PIRSR" id="PIRSR001221-2"/>
    </source>
</evidence>
<feature type="active site" description="Acyl-ester intermediate" evidence="5">
    <location>
        <position position="210"/>
    </location>
</feature>
<accession>A0A1E3PKU9</accession>
<dbReference type="STRING" id="857566.A0A1E3PKU9"/>
<dbReference type="FunFam" id="3.90.1300.10:FF:000003">
    <property type="entry name" value="Amidase signature enzyme"/>
    <property type="match status" value="1"/>
</dbReference>
<evidence type="ECO:0000256" key="1">
    <source>
        <dbReference type="ARBA" id="ARBA00001311"/>
    </source>
</evidence>
<reference evidence="8 9" key="1">
    <citation type="journal article" date="2016" name="Proc. Natl. Acad. Sci. U.S.A.">
        <title>Comparative genomics of biotechnologically important yeasts.</title>
        <authorList>
            <person name="Riley R."/>
            <person name="Haridas S."/>
            <person name="Wolfe K.H."/>
            <person name="Lopes M.R."/>
            <person name="Hittinger C.T."/>
            <person name="Goeker M."/>
            <person name="Salamov A.A."/>
            <person name="Wisecaver J.H."/>
            <person name="Long T.M."/>
            <person name="Calvey C.H."/>
            <person name="Aerts A.L."/>
            <person name="Barry K.W."/>
            <person name="Choi C."/>
            <person name="Clum A."/>
            <person name="Coughlan A.Y."/>
            <person name="Deshpande S."/>
            <person name="Douglass A.P."/>
            <person name="Hanson S.J."/>
            <person name="Klenk H.-P."/>
            <person name="LaButti K.M."/>
            <person name="Lapidus A."/>
            <person name="Lindquist E.A."/>
            <person name="Lipzen A.M."/>
            <person name="Meier-Kolthoff J.P."/>
            <person name="Ohm R.A."/>
            <person name="Otillar R.P."/>
            <person name="Pangilinan J.L."/>
            <person name="Peng Y."/>
            <person name="Rokas A."/>
            <person name="Rosa C.A."/>
            <person name="Scheuner C."/>
            <person name="Sibirny A.A."/>
            <person name="Slot J.C."/>
            <person name="Stielow J.B."/>
            <person name="Sun H."/>
            <person name="Kurtzman C.P."/>
            <person name="Blackwell M."/>
            <person name="Grigoriev I.V."/>
            <person name="Jeffries T.W."/>
        </authorList>
    </citation>
    <scope>NUCLEOTIDE SEQUENCE [LARGE SCALE GENOMIC DNA]</scope>
    <source>
        <strain evidence="8 9">DSM 6958</strain>
    </source>
</reference>
<dbReference type="EC" id="3.5.1.4" evidence="3"/>
<dbReference type="PANTHER" id="PTHR46072:SF10">
    <property type="entry name" value="ACETAMIDASE"/>
    <property type="match status" value="1"/>
</dbReference>
<feature type="binding site" evidence="6">
    <location>
        <position position="186"/>
    </location>
    <ligand>
        <name>substrate</name>
    </ligand>
</feature>
<evidence type="ECO:0000259" key="7">
    <source>
        <dbReference type="Pfam" id="PF01425"/>
    </source>
</evidence>
<dbReference type="OrthoDB" id="6428749at2759"/>
<feature type="domain" description="Amidase" evidence="7">
    <location>
        <begin position="64"/>
        <end position="539"/>
    </location>
</feature>
<evidence type="ECO:0000256" key="4">
    <source>
        <dbReference type="ARBA" id="ARBA00022801"/>
    </source>
</evidence>
<dbReference type="AlphaFoldDB" id="A0A1E3PKU9"/>
<sequence length="558" mass="61574">MSFISSYFTYRSAVDGKRAERDARIDDLPEYSRPLTATELDLLAKPASEVVAQVHSGDIKPRQVLTAYGKQALNAQRDCNPLTEIMIKDAEVSADNVNTSLPLAGFPISLKDTVNVAGYDSSLGYASKAFKPAEKDSPITRLLKDAGGIPFVKTNVPFTLLSFESYNDIWGYTDNPQVKGFSAGGSTGGESALLAYGGSRLGVGTDVAGSVRVPSHFCGSVALKCSTGRFPKIGNTTSLPGSEGIPAVYSPMARTVADLTFFLKTVVDMKPWTYDFTCHPIPWRTDAENTLPKDRSLKIGVIRDDGVITPTPACARALQLTVDALRSRGHEIVEFVPPSPLEGLRVASQLLSEDANEVGLRDLMTGEHNDSGVEAGRKLQLLPRWFKKIWAWYLYYVKGDVVAATLIRDFNKKTIVERWDLVNERETYKSQFNDAWNDAELDFLITVPHPTPAFPHRETINPLFRANYTFLYNLLDYSAGVLPVTRVDKTQDGLPSDFKYNRLNKIAKYVYKGYDAAKQDGLPVGVQVIGKRLQEELVCEAMALVEESLKESGVIYKL</sequence>
<dbReference type="InterPro" id="IPR036928">
    <property type="entry name" value="AS_sf"/>
</dbReference>
<dbReference type="SUPFAM" id="SSF75304">
    <property type="entry name" value="Amidase signature (AS) enzymes"/>
    <property type="match status" value="1"/>
</dbReference>
<name>A0A1E3PKU9_9ASCO</name>